<dbReference type="InterPro" id="IPR027417">
    <property type="entry name" value="P-loop_NTPase"/>
</dbReference>
<protein>
    <submittedName>
        <fullName evidence="1">Uncharacterized protein</fullName>
    </submittedName>
</protein>
<sequence>VIENAIPTITAILSSKTETFWYKPEFFDGDHWPRYKDYLANHKHWASNTIDSIDDSTTQILKHLTNPIETSFKKTGLVIGYIQSGKTANYTGLIAKAADVGYNLFIVYSGVHNNLREQTQKRLLNELIGDNSTDSVEQPPLGSRWISITSSDKEFYGDIPINQLQNKNPIIIITKKICPVLERLDDWLSKADEELLSSKSVMFIDDEADYATINTGGTTDLEDFDEYIIDDYSDEDTSKTNELIRTIRNRFNRFCHIGYTATPFANVLID</sequence>
<dbReference type="EMBL" id="UINC01057220">
    <property type="protein sequence ID" value="SVB78146.1"/>
    <property type="molecule type" value="Genomic_DNA"/>
</dbReference>
<dbReference type="AlphaFoldDB" id="A0A382GSQ4"/>
<feature type="non-terminal residue" evidence="1">
    <location>
        <position position="1"/>
    </location>
</feature>
<organism evidence="1">
    <name type="scientific">marine metagenome</name>
    <dbReference type="NCBI Taxonomy" id="408172"/>
    <lineage>
        <taxon>unclassified sequences</taxon>
        <taxon>metagenomes</taxon>
        <taxon>ecological metagenomes</taxon>
    </lineage>
</organism>
<dbReference type="SUPFAM" id="SSF52540">
    <property type="entry name" value="P-loop containing nucleoside triphosphate hydrolases"/>
    <property type="match status" value="1"/>
</dbReference>
<proteinExistence type="predicted"/>
<gene>
    <name evidence="1" type="ORF">METZ01_LOCUS231000</name>
</gene>
<name>A0A382GSQ4_9ZZZZ</name>
<feature type="non-terminal residue" evidence="1">
    <location>
        <position position="270"/>
    </location>
</feature>
<accession>A0A382GSQ4</accession>
<reference evidence="1" key="1">
    <citation type="submission" date="2018-05" db="EMBL/GenBank/DDBJ databases">
        <authorList>
            <person name="Lanie J.A."/>
            <person name="Ng W.-L."/>
            <person name="Kazmierczak K.M."/>
            <person name="Andrzejewski T.M."/>
            <person name="Davidsen T.M."/>
            <person name="Wayne K.J."/>
            <person name="Tettelin H."/>
            <person name="Glass J.I."/>
            <person name="Rusch D."/>
            <person name="Podicherti R."/>
            <person name="Tsui H.-C.T."/>
            <person name="Winkler M.E."/>
        </authorList>
    </citation>
    <scope>NUCLEOTIDE SEQUENCE</scope>
</reference>
<evidence type="ECO:0000313" key="1">
    <source>
        <dbReference type="EMBL" id="SVB78146.1"/>
    </source>
</evidence>